<dbReference type="PANTHER" id="PTHR43681:SF1">
    <property type="entry name" value="SARCALUMENIN"/>
    <property type="match status" value="1"/>
</dbReference>
<dbReference type="EMBL" id="JAJTTA010000002">
    <property type="protein sequence ID" value="MCF0039737.1"/>
    <property type="molecule type" value="Genomic_DNA"/>
</dbReference>
<dbReference type="Gene3D" id="3.40.50.300">
    <property type="entry name" value="P-loop containing nucleotide triphosphate hydrolases"/>
    <property type="match status" value="1"/>
</dbReference>
<dbReference type="SUPFAM" id="SSF52540">
    <property type="entry name" value="P-loop containing nucleoside triphosphate hydrolases"/>
    <property type="match status" value="1"/>
</dbReference>
<dbReference type="RefSeq" id="WP_234612176.1">
    <property type="nucleotide sequence ID" value="NZ_CP098806.1"/>
</dbReference>
<evidence type="ECO:0000313" key="3">
    <source>
        <dbReference type="Proteomes" id="UP001139700"/>
    </source>
</evidence>
<dbReference type="InterPro" id="IPR045063">
    <property type="entry name" value="Dynamin_N"/>
</dbReference>
<dbReference type="PANTHER" id="PTHR43681">
    <property type="entry name" value="TRANSMEMBRANE GTPASE FZO"/>
    <property type="match status" value="1"/>
</dbReference>
<dbReference type="Proteomes" id="UP001139700">
    <property type="component" value="Unassembled WGS sequence"/>
</dbReference>
<gene>
    <name evidence="2" type="ORF">LXM24_06530</name>
</gene>
<dbReference type="InterPro" id="IPR051943">
    <property type="entry name" value="TRAFAC_Dynamin-like_GTPase"/>
</dbReference>
<feature type="domain" description="Dynamin N-terminal" evidence="1">
    <location>
        <begin position="66"/>
        <end position="225"/>
    </location>
</feature>
<dbReference type="Pfam" id="PF00350">
    <property type="entry name" value="Dynamin_N"/>
    <property type="match status" value="1"/>
</dbReference>
<proteinExistence type="predicted"/>
<comment type="caution">
    <text evidence="2">The sequence shown here is derived from an EMBL/GenBank/DDBJ whole genome shotgun (WGS) entry which is preliminary data.</text>
</comment>
<dbReference type="AlphaFoldDB" id="A0A9X1P847"/>
<keyword evidence="3" id="KW-1185">Reference proteome</keyword>
<accession>A0A9X1P847</accession>
<dbReference type="InterPro" id="IPR027417">
    <property type="entry name" value="P-loop_NTPase"/>
</dbReference>
<name>A0A9X1P847_9BACT</name>
<reference evidence="2" key="1">
    <citation type="submission" date="2021-12" db="EMBL/GenBank/DDBJ databases">
        <title>Novel species in genus Dyadobacter.</title>
        <authorList>
            <person name="Ma C."/>
        </authorList>
    </citation>
    <scope>NUCLEOTIDE SEQUENCE</scope>
    <source>
        <strain evidence="2">CY399</strain>
    </source>
</reference>
<evidence type="ECO:0000313" key="2">
    <source>
        <dbReference type="EMBL" id="MCF0039737.1"/>
    </source>
</evidence>
<organism evidence="2 3">
    <name type="scientific">Dyadobacter fanqingshengii</name>
    <dbReference type="NCBI Taxonomy" id="2906443"/>
    <lineage>
        <taxon>Bacteria</taxon>
        <taxon>Pseudomonadati</taxon>
        <taxon>Bacteroidota</taxon>
        <taxon>Cytophagia</taxon>
        <taxon>Cytophagales</taxon>
        <taxon>Spirosomataceae</taxon>
        <taxon>Dyadobacter</taxon>
    </lineage>
</organism>
<protein>
    <submittedName>
        <fullName evidence="2">Dynamin family protein</fullName>
    </submittedName>
</protein>
<sequence>MEKTIEEYFTDLEKFKKLHFEVIKSAENLGNDIDDLQQDYDSYVTYQSKLTSDLTKIATDNLPLTIGIVGNSNTGKSSLINSLIGAKFLGIDELPATSKITVLSYQEEKTPKIFKVGKDGKIEETTYEEYIRFGMHQHEDIVDKEAVNKLDYFEVHYPAEVLKKLQIVDTPGFSTLSEEDDAITKAYLKKTDLLLWIFDAGRGTITDLELKLLQEISDKRIIAIINRIDMKPPFQRAKIVESFASKFNFYKIFTYSAKEVFNYQKAVHHNTGIYNELIQESLGLLNSQKSFSITDNGVKLSLTHGSEVLFEKEKLIVFENEFIQFHDEILSFLQEIRQEVSDIKINAYFEELLSFHSTQLDLWKSWSPQLERILENRSTQYADFEKSIEKLKEKLGDRARKYYAELNNDLAGKLFDELFRFDYQEGGFFEADKHFIRMKALSDSDKEDIKEMLESDLDVFYNKLSKDLRTGLAKLDIELETNYELSITEILRDKFAQASYESVLGLINLWQDVQIGSNYSEIKDILYVNISLCVSENHFCDMALLMAKLTCTKVLENHESDHLRHRAIIEQLANVINMTIHE</sequence>
<evidence type="ECO:0000259" key="1">
    <source>
        <dbReference type="Pfam" id="PF00350"/>
    </source>
</evidence>